<gene>
    <name evidence="5" type="ORF">GM415_09740</name>
</gene>
<dbReference type="PROSITE" id="PS50110">
    <property type="entry name" value="RESPONSE_REGULATORY"/>
    <property type="match status" value="1"/>
</dbReference>
<dbReference type="SUPFAM" id="SSF52172">
    <property type="entry name" value="CheY-like"/>
    <property type="match status" value="1"/>
</dbReference>
<sequence>MPEKVLLIDDEEEFLSALSERMEIRGMNVTTASNADAAVTALDNNEFDAIILDLQMPDMNGIEMLKVIKKSHPEMQVILLTGKATLEAGIEAMKLGAMDFMEKPADIQSLTEKIKKAQAKKMLLVEKQTADKVDEILKSKGW</sequence>
<protein>
    <submittedName>
        <fullName evidence="5">Response regulator</fullName>
    </submittedName>
</protein>
<evidence type="ECO:0000313" key="6">
    <source>
        <dbReference type="Proteomes" id="UP000428328"/>
    </source>
</evidence>
<dbReference type="GO" id="GO:0000160">
    <property type="term" value="P:phosphorelay signal transduction system"/>
    <property type="evidence" value="ECO:0007669"/>
    <property type="project" value="UniProtKB-KW"/>
</dbReference>
<accession>A0A6I6JGW0</accession>
<evidence type="ECO:0000256" key="1">
    <source>
        <dbReference type="ARBA" id="ARBA00022553"/>
    </source>
</evidence>
<name>A0A6I6JGW0_9BACT</name>
<evidence type="ECO:0000259" key="4">
    <source>
        <dbReference type="PROSITE" id="PS50110"/>
    </source>
</evidence>
<dbReference type="InterPro" id="IPR050595">
    <property type="entry name" value="Bact_response_regulator"/>
</dbReference>
<dbReference type="EMBL" id="CP046400">
    <property type="protein sequence ID" value="QGY40399.1"/>
    <property type="molecule type" value="Genomic_DNA"/>
</dbReference>
<reference evidence="5 6" key="1">
    <citation type="submission" date="2019-11" db="EMBL/GenBank/DDBJ databases">
        <authorList>
            <person name="Zheng R.K."/>
            <person name="Sun C.M."/>
        </authorList>
    </citation>
    <scope>NUCLEOTIDE SEQUENCE [LARGE SCALE GENOMIC DNA]</scope>
    <source>
        <strain evidence="5 6">SRB007</strain>
    </source>
</reference>
<proteinExistence type="predicted"/>
<dbReference type="Proteomes" id="UP000428328">
    <property type="component" value="Chromosome"/>
</dbReference>
<dbReference type="PANTHER" id="PTHR44591:SF14">
    <property type="entry name" value="PROTEIN PILG"/>
    <property type="match status" value="1"/>
</dbReference>
<feature type="modified residue" description="4-aspartylphosphate" evidence="3">
    <location>
        <position position="53"/>
    </location>
</feature>
<feature type="domain" description="Response regulatory" evidence="4">
    <location>
        <begin position="4"/>
        <end position="118"/>
    </location>
</feature>
<dbReference type="RefSeq" id="WP_158947670.1">
    <property type="nucleotide sequence ID" value="NZ_CP046400.1"/>
</dbReference>
<dbReference type="KEGG" id="psel:GM415_09740"/>
<dbReference type="Gene3D" id="3.40.50.2300">
    <property type="match status" value="1"/>
</dbReference>
<evidence type="ECO:0000313" key="5">
    <source>
        <dbReference type="EMBL" id="QGY40399.1"/>
    </source>
</evidence>
<dbReference type="PANTHER" id="PTHR44591">
    <property type="entry name" value="STRESS RESPONSE REGULATOR PROTEIN 1"/>
    <property type="match status" value="1"/>
</dbReference>
<dbReference type="SMART" id="SM00448">
    <property type="entry name" value="REC"/>
    <property type="match status" value="1"/>
</dbReference>
<organism evidence="5 6">
    <name type="scientific">Pseudodesulfovibrio cashew</name>
    <dbReference type="NCBI Taxonomy" id="2678688"/>
    <lineage>
        <taxon>Bacteria</taxon>
        <taxon>Pseudomonadati</taxon>
        <taxon>Thermodesulfobacteriota</taxon>
        <taxon>Desulfovibrionia</taxon>
        <taxon>Desulfovibrionales</taxon>
        <taxon>Desulfovibrionaceae</taxon>
    </lineage>
</organism>
<dbReference type="Pfam" id="PF00072">
    <property type="entry name" value="Response_reg"/>
    <property type="match status" value="1"/>
</dbReference>
<keyword evidence="1 3" id="KW-0597">Phosphoprotein</keyword>
<dbReference type="AlphaFoldDB" id="A0A6I6JGW0"/>
<dbReference type="InterPro" id="IPR011006">
    <property type="entry name" value="CheY-like_superfamily"/>
</dbReference>
<keyword evidence="2" id="KW-0902">Two-component regulatory system</keyword>
<evidence type="ECO:0000256" key="2">
    <source>
        <dbReference type="ARBA" id="ARBA00023012"/>
    </source>
</evidence>
<evidence type="ECO:0000256" key="3">
    <source>
        <dbReference type="PROSITE-ProRule" id="PRU00169"/>
    </source>
</evidence>
<dbReference type="InterPro" id="IPR001789">
    <property type="entry name" value="Sig_transdc_resp-reg_receiver"/>
</dbReference>
<keyword evidence="6" id="KW-1185">Reference proteome</keyword>